<dbReference type="GO" id="GO:0004672">
    <property type="term" value="F:protein kinase activity"/>
    <property type="evidence" value="ECO:0007669"/>
    <property type="project" value="InterPro"/>
</dbReference>
<gene>
    <name evidence="5" type="ORF">LTR09_001055</name>
</gene>
<evidence type="ECO:0000256" key="3">
    <source>
        <dbReference type="SAM" id="Phobius"/>
    </source>
</evidence>
<dbReference type="SUPFAM" id="SSF56112">
    <property type="entry name" value="Protein kinase-like (PK-like)"/>
    <property type="match status" value="1"/>
</dbReference>
<feature type="domain" description="Protein kinase" evidence="4">
    <location>
        <begin position="246"/>
        <end position="532"/>
    </location>
</feature>
<dbReference type="Pfam" id="PF10568">
    <property type="entry name" value="Tom37"/>
    <property type="match status" value="1"/>
</dbReference>
<evidence type="ECO:0000313" key="6">
    <source>
        <dbReference type="Proteomes" id="UP001271007"/>
    </source>
</evidence>
<accession>A0AAJ0GI56</accession>
<dbReference type="InterPro" id="IPR038305">
    <property type="entry name" value="HeLo_sf"/>
</dbReference>
<dbReference type="GO" id="GO:0005524">
    <property type="term" value="F:ATP binding"/>
    <property type="evidence" value="ECO:0007669"/>
    <property type="project" value="InterPro"/>
</dbReference>
<protein>
    <recommendedName>
        <fullName evidence="4">Protein kinase domain-containing protein</fullName>
    </recommendedName>
</protein>
<dbReference type="PROSITE" id="PS50011">
    <property type="entry name" value="PROTEIN_KINASE_DOM"/>
    <property type="match status" value="1"/>
</dbReference>
<feature type="transmembrane region" description="Helical" evidence="3">
    <location>
        <begin position="914"/>
        <end position="934"/>
    </location>
</feature>
<dbReference type="SUPFAM" id="SSF47616">
    <property type="entry name" value="GST C-terminal domain-like"/>
    <property type="match status" value="1"/>
</dbReference>
<reference evidence="5" key="1">
    <citation type="submission" date="2023-04" db="EMBL/GenBank/DDBJ databases">
        <title>Black Yeasts Isolated from many extreme environments.</title>
        <authorList>
            <person name="Coleine C."/>
            <person name="Stajich J.E."/>
            <person name="Selbmann L."/>
        </authorList>
    </citation>
    <scope>NUCLEOTIDE SEQUENCE</scope>
    <source>
        <strain evidence="5">CCFEE 5312</strain>
    </source>
</reference>
<dbReference type="Gene3D" id="1.10.510.10">
    <property type="entry name" value="Transferase(Phosphotransferase) domain 1"/>
    <property type="match status" value="1"/>
</dbReference>
<dbReference type="InterPro" id="IPR011009">
    <property type="entry name" value="Kinase-like_dom_sf"/>
</dbReference>
<dbReference type="Proteomes" id="UP001271007">
    <property type="component" value="Unassembled WGS sequence"/>
</dbReference>
<feature type="compositionally biased region" description="Basic and acidic residues" evidence="2">
    <location>
        <begin position="40"/>
        <end position="49"/>
    </location>
</feature>
<evidence type="ECO:0000256" key="1">
    <source>
        <dbReference type="ARBA" id="ARBA00009170"/>
    </source>
</evidence>
<dbReference type="InterPro" id="IPR029498">
    <property type="entry name" value="HeLo_dom"/>
</dbReference>
<comment type="similarity">
    <text evidence="1">Belongs to the metaxin family.</text>
</comment>
<comment type="caution">
    <text evidence="5">The sequence shown here is derived from an EMBL/GenBank/DDBJ whole genome shotgun (WGS) entry which is preliminary data.</text>
</comment>
<dbReference type="Gene3D" id="1.20.120.1020">
    <property type="entry name" value="Prion-inhibition and propagation, HeLo domain"/>
    <property type="match status" value="1"/>
</dbReference>
<dbReference type="Pfam" id="PF14479">
    <property type="entry name" value="HeLo"/>
    <property type="match status" value="1"/>
</dbReference>
<dbReference type="InterPro" id="IPR000719">
    <property type="entry name" value="Prot_kinase_dom"/>
</dbReference>
<keyword evidence="3" id="KW-0472">Membrane</keyword>
<dbReference type="InterPro" id="IPR019564">
    <property type="entry name" value="Sam37/metaxin_N"/>
</dbReference>
<dbReference type="PANTHER" id="PTHR37542:SF1">
    <property type="entry name" value="PRION-INHIBITION AND PROPAGATION HELO DOMAIN-CONTAINING PROTEIN"/>
    <property type="match status" value="1"/>
</dbReference>
<sequence>MSKSALKDLRQNELKWEYLSDSNRQKSSLGSAKPAPGSSKENEKAKATDIAEPSSSEYQKADDSGKSMAVKTVTPSRREEASVLGSVLARQTETVIQNKYPRGLNRLRYLADGLVVVSKQPKRFKWAVQDGKKFNKKLARIQQRVRTLEEMLGHDQMTILVRGINEFKLHLLQLTTDVSQMRALWQSQYNQTPSLDGSTLVDGRPARHSALVSSDAAEARFTAFLNAAIAFSIEVNEPGTPGKLELSPSEVAASGVVGTSKNEKNRWVEWKRYDVDDAIKRTPSEDDVVRVKRLVSLLLAQKKPVEFCVPPCLGYFIDKPENRRFGLVFEPPENASSLPTSLLTSFKTRGISLATRMNIAQQLSQWLLYMHAVNWLHKGIRSDNVWFFHAGGPKDYRQAYISGFDYSRMSKGDPTTAGPSATDESWAWYIHPDYQGSRRGLGFRKTYDMYSLGIILIELAFWQPMPAIVEDSRKPKMESGAAIGPESTMTAIQKLRARLLSGEMDVLERVQELTGPKYYSATRACLEGMLSFGLAEENNQAEPAVVNAICLVMKLYVLGPAFDLPSIDAECIAAVAYLRSQLDGWSIVPAHDISVRLPYLITNDNKHIHGFNNIARHITTLPNKKTRLNDTQRADSVALSSFLSTHAQTLLDISLYVSYENYTTTRSAFTKILPWHANYIVPPKLRAAARKRTEHLGISSIDVEDVHEDLMDRPQGFDTSVGKENKFEAETQKRASLLLGRRDTVRGLLRKEGRGGALFKLHALADNCFEVLRDMLGEKEWFLGTEEPIAVDCLVYGYLSLMLWPKMPQDWLGRVLRKKYPGLVRWVEGMHERLGMKTDVEAVMGLASCGSEEGIIARRREKGMDLPWEPPAPARFADVTTMIARDLFSRIPLLAPGTTTITPSPQKSHFWRTYFPTIFLASAVCLGSVGYYALTTGLLVLPRGQEVQIFGRKGFADYGHLGAALAGVSLLSQQATQARQAHGRDEHLNVGPVKVEVEVEKEGLP</sequence>
<keyword evidence="3" id="KW-0812">Transmembrane</keyword>
<feature type="region of interest" description="Disordered" evidence="2">
    <location>
        <begin position="17"/>
        <end position="76"/>
    </location>
</feature>
<keyword evidence="6" id="KW-1185">Reference proteome</keyword>
<name>A0AAJ0GI56_9PEZI</name>
<dbReference type="GO" id="GO:0001401">
    <property type="term" value="C:SAM complex"/>
    <property type="evidence" value="ECO:0007669"/>
    <property type="project" value="InterPro"/>
</dbReference>
<dbReference type="EMBL" id="JAWDJX010000002">
    <property type="protein sequence ID" value="KAK3057978.1"/>
    <property type="molecule type" value="Genomic_DNA"/>
</dbReference>
<evidence type="ECO:0000256" key="2">
    <source>
        <dbReference type="SAM" id="MobiDB-lite"/>
    </source>
</evidence>
<dbReference type="AlphaFoldDB" id="A0AAJ0GI56"/>
<organism evidence="5 6">
    <name type="scientific">Extremus antarcticus</name>
    <dbReference type="NCBI Taxonomy" id="702011"/>
    <lineage>
        <taxon>Eukaryota</taxon>
        <taxon>Fungi</taxon>
        <taxon>Dikarya</taxon>
        <taxon>Ascomycota</taxon>
        <taxon>Pezizomycotina</taxon>
        <taxon>Dothideomycetes</taxon>
        <taxon>Dothideomycetidae</taxon>
        <taxon>Mycosphaerellales</taxon>
        <taxon>Extremaceae</taxon>
        <taxon>Extremus</taxon>
    </lineage>
</organism>
<evidence type="ECO:0000259" key="4">
    <source>
        <dbReference type="PROSITE" id="PS50011"/>
    </source>
</evidence>
<evidence type="ECO:0000313" key="5">
    <source>
        <dbReference type="EMBL" id="KAK3057978.1"/>
    </source>
</evidence>
<dbReference type="InterPro" id="IPR033468">
    <property type="entry name" value="Metaxin_GST"/>
</dbReference>
<proteinExistence type="inferred from homology"/>
<dbReference type="CDD" id="cd03193">
    <property type="entry name" value="GST_C_Metaxin"/>
    <property type="match status" value="1"/>
</dbReference>
<feature type="compositionally biased region" description="Polar residues" evidence="2">
    <location>
        <begin position="20"/>
        <end position="30"/>
    </location>
</feature>
<dbReference type="Pfam" id="PF17171">
    <property type="entry name" value="GST_C_6"/>
    <property type="match status" value="1"/>
</dbReference>
<dbReference type="InterPro" id="IPR036282">
    <property type="entry name" value="Glutathione-S-Trfase_C_sf"/>
</dbReference>
<dbReference type="PANTHER" id="PTHR37542">
    <property type="entry name" value="HELO DOMAIN-CONTAINING PROTEIN-RELATED"/>
    <property type="match status" value="1"/>
</dbReference>
<keyword evidence="3" id="KW-1133">Transmembrane helix</keyword>